<accession>A0ABD0YCA0</accession>
<proteinExistence type="inferred from homology"/>
<gene>
    <name evidence="5" type="ORF">AAG570_013474</name>
</gene>
<dbReference type="Pfam" id="PF01715">
    <property type="entry name" value="IPPT"/>
    <property type="match status" value="1"/>
</dbReference>
<keyword evidence="3" id="KW-0547">Nucleotide-binding</keyword>
<feature type="non-terminal residue" evidence="5">
    <location>
        <position position="1"/>
    </location>
</feature>
<dbReference type="InterPro" id="IPR027417">
    <property type="entry name" value="P-loop_NTPase"/>
</dbReference>
<dbReference type="InterPro" id="IPR039657">
    <property type="entry name" value="Dimethylallyltransferase"/>
</dbReference>
<keyword evidence="4" id="KW-0067">ATP-binding</keyword>
<dbReference type="Proteomes" id="UP001558652">
    <property type="component" value="Unassembled WGS sequence"/>
</dbReference>
<evidence type="ECO:0000256" key="2">
    <source>
        <dbReference type="ARBA" id="ARBA00022679"/>
    </source>
</evidence>
<dbReference type="GO" id="GO:0005524">
    <property type="term" value="F:ATP binding"/>
    <property type="evidence" value="ECO:0007669"/>
    <property type="project" value="UniProtKB-KW"/>
</dbReference>
<evidence type="ECO:0008006" key="7">
    <source>
        <dbReference type="Google" id="ProtNLM"/>
    </source>
</evidence>
<evidence type="ECO:0000256" key="3">
    <source>
        <dbReference type="ARBA" id="ARBA00022741"/>
    </source>
</evidence>
<keyword evidence="6" id="KW-1185">Reference proteome</keyword>
<comment type="caution">
    <text evidence="5">The sequence shown here is derived from an EMBL/GenBank/DDBJ whole genome shotgun (WGS) entry which is preliminary data.</text>
</comment>
<dbReference type="EMBL" id="JBFDAA010000009">
    <property type="protein sequence ID" value="KAL1128940.1"/>
    <property type="molecule type" value="Genomic_DNA"/>
</dbReference>
<dbReference type="AlphaFoldDB" id="A0ABD0YCA0"/>
<evidence type="ECO:0000313" key="6">
    <source>
        <dbReference type="Proteomes" id="UP001558652"/>
    </source>
</evidence>
<reference evidence="5 6" key="1">
    <citation type="submission" date="2024-07" db="EMBL/GenBank/DDBJ databases">
        <title>Chromosome-level genome assembly of the water stick insect Ranatra chinensis (Heteroptera: Nepidae).</title>
        <authorList>
            <person name="Liu X."/>
        </authorList>
    </citation>
    <scope>NUCLEOTIDE SEQUENCE [LARGE SCALE GENOMIC DNA]</scope>
    <source>
        <strain evidence="5">Cailab_2021Rc</strain>
        <tissue evidence="5">Muscle</tissue>
    </source>
</reference>
<comment type="similarity">
    <text evidence="1">Belongs to the IPP transferase family.</text>
</comment>
<dbReference type="Gene3D" id="3.40.50.300">
    <property type="entry name" value="P-loop containing nucleotide triphosphate hydrolases"/>
    <property type="match status" value="1"/>
</dbReference>
<evidence type="ECO:0000256" key="4">
    <source>
        <dbReference type="ARBA" id="ARBA00022840"/>
    </source>
</evidence>
<protein>
    <recommendedName>
        <fullName evidence="7">tRNA isopentenyltransferase 1</fullName>
    </recommendedName>
</protein>
<dbReference type="GO" id="GO:0016740">
    <property type="term" value="F:transferase activity"/>
    <property type="evidence" value="ECO:0007669"/>
    <property type="project" value="UniProtKB-KW"/>
</dbReference>
<sequence length="194" mass="22914">YTQGIFQSIGFKEFHDYLTLAEEERETEAGRKLFQEGVEALKLVTRRYARKQNKWVRNRFLRSGNRQVPPVYNLDTTDVSRWDEVVLRPATAIINSMMGCEVDVPPQPLARDQAPPPQSTGQHYCHTCNRIFIGKEIHQLHYLHIPFKKLSLSWGSIWLYTVQISEFQNCFILERIQRDNLVSLLYYTNDRLYF</sequence>
<dbReference type="PANTHER" id="PTHR11088:SF89">
    <property type="entry name" value="TRNA DIMETHYLALLYLTRANSFERASE"/>
    <property type="match status" value="1"/>
</dbReference>
<name>A0ABD0YCA0_9HEMI</name>
<keyword evidence="2" id="KW-0808">Transferase</keyword>
<evidence type="ECO:0000313" key="5">
    <source>
        <dbReference type="EMBL" id="KAL1128940.1"/>
    </source>
</evidence>
<evidence type="ECO:0000256" key="1">
    <source>
        <dbReference type="ARBA" id="ARBA00005842"/>
    </source>
</evidence>
<dbReference type="PANTHER" id="PTHR11088">
    <property type="entry name" value="TRNA DIMETHYLALLYLTRANSFERASE"/>
    <property type="match status" value="1"/>
</dbReference>
<organism evidence="5 6">
    <name type="scientific">Ranatra chinensis</name>
    <dbReference type="NCBI Taxonomy" id="642074"/>
    <lineage>
        <taxon>Eukaryota</taxon>
        <taxon>Metazoa</taxon>
        <taxon>Ecdysozoa</taxon>
        <taxon>Arthropoda</taxon>
        <taxon>Hexapoda</taxon>
        <taxon>Insecta</taxon>
        <taxon>Pterygota</taxon>
        <taxon>Neoptera</taxon>
        <taxon>Paraneoptera</taxon>
        <taxon>Hemiptera</taxon>
        <taxon>Heteroptera</taxon>
        <taxon>Panheteroptera</taxon>
        <taxon>Nepomorpha</taxon>
        <taxon>Nepidae</taxon>
        <taxon>Ranatrinae</taxon>
        <taxon>Ranatra</taxon>
    </lineage>
</organism>